<dbReference type="Proteomes" id="UP000320799">
    <property type="component" value="Segment"/>
</dbReference>
<dbReference type="KEGG" id="vg:56135959"/>
<evidence type="ECO:0000313" key="1">
    <source>
        <dbReference type="EMBL" id="QDH83502.1"/>
    </source>
</evidence>
<sequence>MANKNRGARAQDFKQGRTMYLAYFGELQVVHILGRPYNRGGGSIMSAVDVMKVDYKGRYERDTLFLGDRGVPGFAYDQRPNEIFLSRGACERNLERIKEYRDELCTRISNDMPLSWMDYPDYDDWHEPSPDEQVRNVLSRMASVGTREGYLHEVPERLYENFTMSDHSTTYVCRKLESDCIAIDYKRDDATGDCKDVHEFYTLQKGMWRRILEGRFHDRKSPTASKDFCKFPVAHEINELLKGLVTYAMERN</sequence>
<evidence type="ECO:0000313" key="2">
    <source>
        <dbReference type="Proteomes" id="UP000320799"/>
    </source>
</evidence>
<dbReference type="GeneID" id="56135959"/>
<accession>A0A514CSQ5</accession>
<protein>
    <submittedName>
        <fullName evidence="1">Uncharacterized protein</fullName>
    </submittedName>
</protein>
<name>A0A514CSQ5_9CAUD</name>
<proteinExistence type="predicted"/>
<dbReference type="EMBL" id="MN094788">
    <property type="protein sequence ID" value="QDH83502.1"/>
    <property type="molecule type" value="Genomic_DNA"/>
</dbReference>
<reference evidence="1 2" key="1">
    <citation type="submission" date="2019-06" db="EMBL/GenBank/DDBJ databases">
        <authorList>
            <person name="Kincaid V.D."/>
            <person name="Fuller A."/>
            <person name="Hodges K."/>
            <person name="Bansal M."/>
            <person name="Essig J."/>
            <person name="Johnson A."/>
        </authorList>
    </citation>
    <scope>NUCLEOTIDE SEQUENCE [LARGE SCALE GENOMIC DNA]</scope>
</reference>
<dbReference type="RefSeq" id="YP_009903683.1">
    <property type="nucleotide sequence ID" value="NC_049849.1"/>
</dbReference>
<keyword evidence="2" id="KW-1185">Reference proteome</keyword>
<organism evidence="1 2">
    <name type="scientific">Achromobacter phage Motura</name>
    <dbReference type="NCBI Taxonomy" id="2591403"/>
    <lineage>
        <taxon>Viruses</taxon>
        <taxon>Duplodnaviria</taxon>
        <taxon>Heunggongvirae</taxon>
        <taxon>Uroviricota</taxon>
        <taxon>Caudoviricetes</taxon>
        <taxon>Moturavirus</taxon>
        <taxon>Moturavirus motura</taxon>
    </lineage>
</organism>